<name>A0A147JTE8_HADYE</name>
<dbReference type="EC" id="5.4.2.12" evidence="7"/>
<comment type="catalytic activity">
    <reaction evidence="1 7">
        <text>(2R)-2-phosphoglycerate = (2R)-3-phosphoglycerate</text>
        <dbReference type="Rhea" id="RHEA:15901"/>
        <dbReference type="ChEBI" id="CHEBI:58272"/>
        <dbReference type="ChEBI" id="CHEBI:58289"/>
        <dbReference type="EC" id="5.4.2.12"/>
    </reaction>
</comment>
<dbReference type="Gene3D" id="3.40.720.10">
    <property type="entry name" value="Alkaline Phosphatase, subunit A"/>
    <property type="match status" value="1"/>
</dbReference>
<dbReference type="NCBIfam" id="TIGR00306">
    <property type="entry name" value="apgM"/>
    <property type="match status" value="1"/>
</dbReference>
<dbReference type="Pfam" id="PF10143">
    <property type="entry name" value="PhosphMutase"/>
    <property type="match status" value="1"/>
</dbReference>
<dbReference type="EMBL" id="LQMQ01000056">
    <property type="protein sequence ID" value="KUO39743.1"/>
    <property type="molecule type" value="Genomic_DNA"/>
</dbReference>
<gene>
    <name evidence="7" type="primary">apgM</name>
    <name evidence="9" type="ORF">APZ16_03770</name>
</gene>
<dbReference type="STRING" id="1776334.APZ16_03770"/>
<feature type="domain" description="Metalloenzyme" evidence="8">
    <location>
        <begin position="1"/>
        <end position="413"/>
    </location>
</feature>
<dbReference type="Gene3D" id="3.30.70.2130">
    <property type="entry name" value="Metalloenzyme domain"/>
    <property type="match status" value="1"/>
</dbReference>
<evidence type="ECO:0000256" key="3">
    <source>
        <dbReference type="ARBA" id="ARBA00004798"/>
    </source>
</evidence>
<evidence type="ECO:0000256" key="4">
    <source>
        <dbReference type="ARBA" id="ARBA00005524"/>
    </source>
</evidence>
<dbReference type="SUPFAM" id="SSF53649">
    <property type="entry name" value="Alkaline phosphatase-like"/>
    <property type="match status" value="1"/>
</dbReference>
<organism evidence="9 10">
    <name type="scientific">Hadarchaeum yellowstonense</name>
    <dbReference type="NCBI Taxonomy" id="1776334"/>
    <lineage>
        <taxon>Archaea</taxon>
        <taxon>Methanobacteriati</taxon>
        <taxon>Candidatus Hadarchaeota</taxon>
        <taxon>Candidatus Hadarchaeia</taxon>
        <taxon>Candidatus Hadarchaeales</taxon>
        <taxon>Candidatus Hadarchaeaceae</taxon>
        <taxon>Candidatus Hadarchaeum</taxon>
    </lineage>
</organism>
<dbReference type="InterPro" id="IPR004456">
    <property type="entry name" value="Pglycerate_mutase_ApgM"/>
</dbReference>
<evidence type="ECO:0000313" key="10">
    <source>
        <dbReference type="Proteomes" id="UP000074294"/>
    </source>
</evidence>
<dbReference type="GO" id="GO:0046872">
    <property type="term" value="F:metal ion binding"/>
    <property type="evidence" value="ECO:0007669"/>
    <property type="project" value="InterPro"/>
</dbReference>
<dbReference type="AlphaFoldDB" id="A0A147JTE8"/>
<dbReference type="PANTHER" id="PTHR31209">
    <property type="entry name" value="COFACTOR-INDEPENDENT PHOSPHOGLYCERATE MUTASE"/>
    <property type="match status" value="1"/>
</dbReference>
<evidence type="ECO:0000256" key="1">
    <source>
        <dbReference type="ARBA" id="ARBA00000370"/>
    </source>
</evidence>
<evidence type="ECO:0000313" key="9">
    <source>
        <dbReference type="EMBL" id="KUO39743.1"/>
    </source>
</evidence>
<dbReference type="HAMAP" id="MF_01402_A">
    <property type="entry name" value="ApgM_A"/>
    <property type="match status" value="1"/>
</dbReference>
<accession>A0A147JTE8</accession>
<dbReference type="PANTHER" id="PTHR31209:SF0">
    <property type="entry name" value="METALLOENZYME DOMAIN-CONTAINING PROTEIN"/>
    <property type="match status" value="1"/>
</dbReference>
<dbReference type="Proteomes" id="UP000074294">
    <property type="component" value="Unassembled WGS sequence"/>
</dbReference>
<dbReference type="UniPathway" id="UPA00109">
    <property type="reaction ID" value="UER00186"/>
</dbReference>
<dbReference type="Pfam" id="PF01676">
    <property type="entry name" value="Metalloenzyme"/>
    <property type="match status" value="1"/>
</dbReference>
<keyword evidence="5 7" id="KW-0324">Glycolysis</keyword>
<dbReference type="CDD" id="cd16011">
    <property type="entry name" value="iPGM_like"/>
    <property type="match status" value="1"/>
</dbReference>
<comment type="caution">
    <text evidence="9">The sequence shown here is derived from an EMBL/GenBank/DDBJ whole genome shotgun (WGS) entry which is preliminary data.</text>
</comment>
<evidence type="ECO:0000256" key="5">
    <source>
        <dbReference type="ARBA" id="ARBA00023152"/>
    </source>
</evidence>
<comment type="pathway">
    <text evidence="3 7">Carbohydrate degradation; glycolysis; pyruvate from D-glyceraldehyde 3-phosphate: step 3/5.</text>
</comment>
<dbReference type="InterPro" id="IPR023665">
    <property type="entry name" value="ApgAM_prokaryotes"/>
</dbReference>
<keyword evidence="6 7" id="KW-0413">Isomerase</keyword>
<dbReference type="GO" id="GO:0006096">
    <property type="term" value="P:glycolytic process"/>
    <property type="evidence" value="ECO:0007669"/>
    <property type="project" value="UniProtKB-UniRule"/>
</dbReference>
<sequence>MKTLMIICDGMADRTIPALAYKTPLEIAKKPNMDWLAKRGISGIMDTIAPGTAPGSDTAHLALLGYDPYETYTGRGPFEAAGAGIELRPGDIAFRVNYATVDKNMIVTDRRAGRIHDTEALAEAVQKIKLKGAEFIFKSTVGHRATLVLRGKGISHEVSDSDPHEEGKRPLKIEPLLQEPEQKLPSYPIIAGGVRKYVMRRRWAAKTAKLLNDFSQKAHEVLKKHPVNIERVKKGLPPANYLLIRGGGVVPHLVPFQERFGIKGCCVAAAALVKGVCKLAGMTVVDVPGATGSVNTDLNAKAKAVLEQAQSHDFILLHVKGADEAGHDGNIKAKIEIIERVDAIINQFIDSFDFIVVTADHTTPISVKNHTADPVPVVISGPGVRTDDVKTYSERAAARGGLGRIRGKDLIPIIIDLMGKSRKFGA</sequence>
<proteinExistence type="inferred from homology"/>
<evidence type="ECO:0000259" key="8">
    <source>
        <dbReference type="Pfam" id="PF01676"/>
    </source>
</evidence>
<evidence type="ECO:0000256" key="2">
    <source>
        <dbReference type="ARBA" id="ARBA00002315"/>
    </source>
</evidence>
<evidence type="ECO:0000256" key="7">
    <source>
        <dbReference type="HAMAP-Rule" id="MF_01402"/>
    </source>
</evidence>
<dbReference type="PIRSF" id="PIRSF006392">
    <property type="entry name" value="IPGAM_arch"/>
    <property type="match status" value="1"/>
</dbReference>
<evidence type="ECO:0000256" key="6">
    <source>
        <dbReference type="ARBA" id="ARBA00023235"/>
    </source>
</evidence>
<dbReference type="GO" id="GO:0004619">
    <property type="term" value="F:phosphoglycerate mutase activity"/>
    <property type="evidence" value="ECO:0007669"/>
    <property type="project" value="UniProtKB-UniRule"/>
</dbReference>
<dbReference type="InterPro" id="IPR017850">
    <property type="entry name" value="Alkaline_phosphatase_core_sf"/>
</dbReference>
<comment type="function">
    <text evidence="2 7">Catalyzes the interconversion of 2-phosphoglycerate and 3-phosphoglycerate.</text>
</comment>
<comment type="similarity">
    <text evidence="4 7">Belongs to the BPG-independent phosphoglycerate mutase family. A-PGAM subfamily.</text>
</comment>
<protein>
    <recommendedName>
        <fullName evidence="7">2,3-bisphosphoglycerate-independent phosphoglycerate mutase</fullName>
        <shortName evidence="7">BPG-independent PGAM</shortName>
        <shortName evidence="7">Phosphoglyceromutase</shortName>
        <shortName evidence="7">aPGAM</shortName>
        <ecNumber evidence="7">5.4.2.12</ecNumber>
    </recommendedName>
</protein>
<dbReference type="InterPro" id="IPR042253">
    <property type="entry name" value="Pglycerate_mutase_ApgM_sf"/>
</dbReference>
<reference evidence="9 10" key="1">
    <citation type="journal article" date="2016" name="Nat. Microbiol.">
        <title>Genomic inference of the metabolism of cosmopolitan subsurface Archaea, Hadesarchaea.</title>
        <authorList>
            <person name="Baker B.J."/>
            <person name="Saw J.H."/>
            <person name="Lind A.E."/>
            <person name="Lazar C.S."/>
            <person name="Hinrichs K.-U."/>
            <person name="Teske A.P."/>
            <person name="Ettema T.J."/>
        </authorList>
    </citation>
    <scope>NUCLEOTIDE SEQUENCE [LARGE SCALE GENOMIC DNA]</scope>
</reference>
<dbReference type="InterPro" id="IPR006124">
    <property type="entry name" value="Metalloenzyme"/>
</dbReference>